<comment type="caution">
    <text evidence="5">The sequence shown here is derived from an EMBL/GenBank/DDBJ whole genome shotgun (WGS) entry which is preliminary data.</text>
</comment>
<dbReference type="GO" id="GO:0048046">
    <property type="term" value="C:apoplast"/>
    <property type="evidence" value="ECO:0007669"/>
    <property type="project" value="UniProtKB-SubCell"/>
</dbReference>
<protein>
    <recommendedName>
        <fullName evidence="4">Dirigent protein</fullName>
    </recommendedName>
</protein>
<dbReference type="GO" id="GO:0009699">
    <property type="term" value="P:phenylpropanoid biosynthetic process"/>
    <property type="evidence" value="ECO:0007669"/>
    <property type="project" value="UniProtKB-ARBA"/>
</dbReference>
<dbReference type="Gene3D" id="2.40.480.10">
    <property type="entry name" value="Allene oxide cyclase-like"/>
    <property type="match status" value="1"/>
</dbReference>
<keyword evidence="6" id="KW-1185">Reference proteome</keyword>
<sequence length="210" mass="23606">MLRRYRSDPLHVLRDPDIQISENLSYIEEPVNIVDRQVKQLRRGDLRNRGKDEKELSTSIYGFNLMDVKEETWFKAAAMTHPEEKSAVLHFYVQDFRAGSGPGDTVYVVAESSISATSPTNFGEMHVTDDLITTQPEVNSEVIGKAQGTTISADFLVSGEQMYLNFYFTAGEYAGSSLTMLGRNEIMNEEREMPIVGGTGFFRLARGYAL</sequence>
<dbReference type="AlphaFoldDB" id="A0A8X8ZZK8"/>
<dbReference type="InterPro" id="IPR044859">
    <property type="entry name" value="Allene_oxi_cyc_Dirigent"/>
</dbReference>
<evidence type="ECO:0000256" key="3">
    <source>
        <dbReference type="ARBA" id="ARBA00022525"/>
    </source>
</evidence>
<evidence type="ECO:0000313" key="6">
    <source>
        <dbReference type="Proteomes" id="UP000298416"/>
    </source>
</evidence>
<keyword evidence="4" id="KW-0052">Apoplast</keyword>
<evidence type="ECO:0000256" key="4">
    <source>
        <dbReference type="RuleBase" id="RU363099"/>
    </source>
</evidence>
<accession>A0A8X8ZZK8</accession>
<comment type="subcellular location">
    <subcellularLocation>
        <location evidence="4">Secreted</location>
        <location evidence="4">Extracellular space</location>
        <location evidence="4">Apoplast</location>
    </subcellularLocation>
</comment>
<evidence type="ECO:0000256" key="1">
    <source>
        <dbReference type="ARBA" id="ARBA00010746"/>
    </source>
</evidence>
<dbReference type="Proteomes" id="UP000298416">
    <property type="component" value="Unassembled WGS sequence"/>
</dbReference>
<comment type="subunit">
    <text evidence="2 4">Homodimer.</text>
</comment>
<name>A0A8X8ZZK8_SALSN</name>
<evidence type="ECO:0000313" key="5">
    <source>
        <dbReference type="EMBL" id="KAG6421559.1"/>
    </source>
</evidence>
<dbReference type="EMBL" id="PNBA02000006">
    <property type="protein sequence ID" value="KAG6421559.1"/>
    <property type="molecule type" value="Genomic_DNA"/>
</dbReference>
<dbReference type="InterPro" id="IPR004265">
    <property type="entry name" value="Dirigent"/>
</dbReference>
<keyword evidence="3 4" id="KW-0964">Secreted</keyword>
<dbReference type="Pfam" id="PF03018">
    <property type="entry name" value="Dirigent"/>
    <property type="match status" value="1"/>
</dbReference>
<comment type="similarity">
    <text evidence="1 4">Belongs to the plant dirigent protein family.</text>
</comment>
<reference evidence="5" key="2">
    <citation type="submission" date="2020-08" db="EMBL/GenBank/DDBJ databases">
        <title>Plant Genome Project.</title>
        <authorList>
            <person name="Zhang R.-G."/>
        </authorList>
    </citation>
    <scope>NUCLEOTIDE SEQUENCE</scope>
    <source>
        <strain evidence="5">Huo1</strain>
        <tissue evidence="5">Leaf</tissue>
    </source>
</reference>
<evidence type="ECO:0000256" key="2">
    <source>
        <dbReference type="ARBA" id="ARBA00011738"/>
    </source>
</evidence>
<proteinExistence type="inferred from homology"/>
<dbReference type="PANTHER" id="PTHR21495">
    <property type="entry name" value="NUCLEOPORIN-RELATED"/>
    <property type="match status" value="1"/>
</dbReference>
<comment type="function">
    <text evidence="4">Dirigent proteins impart stereoselectivity on the phenoxy radical-coupling reaction, yielding optically active lignans from two molecules of coniferyl alcohol in the biosynthesis of lignans, flavonolignans, and alkaloids and thus plays a central role in plant secondary metabolism.</text>
</comment>
<gene>
    <name evidence="5" type="ORF">SASPL_118115</name>
</gene>
<reference evidence="5" key="1">
    <citation type="submission" date="2018-01" db="EMBL/GenBank/DDBJ databases">
        <authorList>
            <person name="Mao J.F."/>
        </authorList>
    </citation>
    <scope>NUCLEOTIDE SEQUENCE</scope>
    <source>
        <strain evidence="5">Huo1</strain>
        <tissue evidence="5">Leaf</tissue>
    </source>
</reference>
<organism evidence="5">
    <name type="scientific">Salvia splendens</name>
    <name type="common">Scarlet sage</name>
    <dbReference type="NCBI Taxonomy" id="180675"/>
    <lineage>
        <taxon>Eukaryota</taxon>
        <taxon>Viridiplantae</taxon>
        <taxon>Streptophyta</taxon>
        <taxon>Embryophyta</taxon>
        <taxon>Tracheophyta</taxon>
        <taxon>Spermatophyta</taxon>
        <taxon>Magnoliopsida</taxon>
        <taxon>eudicotyledons</taxon>
        <taxon>Gunneridae</taxon>
        <taxon>Pentapetalae</taxon>
        <taxon>asterids</taxon>
        <taxon>lamiids</taxon>
        <taxon>Lamiales</taxon>
        <taxon>Lamiaceae</taxon>
        <taxon>Nepetoideae</taxon>
        <taxon>Mentheae</taxon>
        <taxon>Salviinae</taxon>
        <taxon>Salvia</taxon>
        <taxon>Salvia subgen. Calosphace</taxon>
        <taxon>core Calosphace</taxon>
    </lineage>
</organism>